<evidence type="ECO:0000259" key="9">
    <source>
        <dbReference type="PROSITE" id="PS51405"/>
    </source>
</evidence>
<evidence type="ECO:0000256" key="2">
    <source>
        <dbReference type="ARBA" id="ARBA00022559"/>
    </source>
</evidence>
<dbReference type="AlphaFoldDB" id="A0A1J9R835"/>
<feature type="signal peptide" evidence="8">
    <location>
        <begin position="1"/>
        <end position="18"/>
    </location>
</feature>
<keyword evidence="6" id="KW-0408">Iron</keyword>
<proteinExistence type="inferred from homology"/>
<evidence type="ECO:0000256" key="8">
    <source>
        <dbReference type="SAM" id="SignalP"/>
    </source>
</evidence>
<dbReference type="InterPro" id="IPR000028">
    <property type="entry name" value="Chloroperoxidase"/>
</dbReference>
<keyword evidence="4" id="KW-0479">Metal-binding</keyword>
<organism evidence="10 11">
    <name type="scientific">Blastomyces percursus</name>
    <dbReference type="NCBI Taxonomy" id="1658174"/>
    <lineage>
        <taxon>Eukaryota</taxon>
        <taxon>Fungi</taxon>
        <taxon>Dikarya</taxon>
        <taxon>Ascomycota</taxon>
        <taxon>Pezizomycotina</taxon>
        <taxon>Eurotiomycetes</taxon>
        <taxon>Eurotiomycetidae</taxon>
        <taxon>Onygenales</taxon>
        <taxon>Ajellomycetaceae</taxon>
        <taxon>Blastomyces</taxon>
    </lineage>
</organism>
<dbReference type="OrthoDB" id="407298at2759"/>
<dbReference type="PANTHER" id="PTHR33577">
    <property type="entry name" value="STERIGMATOCYSTIN BIOSYNTHESIS PEROXIDASE STCC-RELATED"/>
    <property type="match status" value="1"/>
</dbReference>
<keyword evidence="8" id="KW-0732">Signal</keyword>
<name>A0A1J9R835_9EURO</name>
<feature type="domain" description="Heme haloperoxidase family profile" evidence="9">
    <location>
        <begin position="21"/>
        <end position="206"/>
    </location>
</feature>
<evidence type="ECO:0000256" key="7">
    <source>
        <dbReference type="ARBA" id="ARBA00025795"/>
    </source>
</evidence>
<keyword evidence="2" id="KW-0575">Peroxidase</keyword>
<comment type="caution">
    <text evidence="10">The sequence shown here is derived from an EMBL/GenBank/DDBJ whole genome shotgun (WGS) entry which is preliminary data.</text>
</comment>
<dbReference type="PANTHER" id="PTHR33577:SF9">
    <property type="entry name" value="PEROXIDASE STCC"/>
    <property type="match status" value="1"/>
</dbReference>
<dbReference type="InterPro" id="IPR036851">
    <property type="entry name" value="Chloroperoxidase-like_sf"/>
</dbReference>
<comment type="similarity">
    <text evidence="7">Belongs to the chloroperoxidase family.</text>
</comment>
<sequence>MLATVTVVFIVSFRSVSAAADYAPWRPPGPGDVRGPCPALNSLANHGILPHNGRRMTYPTLLKGISEGLNVGFDLTLAAGTGGMIGAKNPLQLYFNLDDLANHDLFAEHDASLSRSDIFFGGNNNFNETIWQSVLEYFRHDETVSFPAAAKARLNRIKTERARNPDFTFNGKDVIISYTETAQYLSVFGDPDTGHPQVDWIRIFFG</sequence>
<reference evidence="10 11" key="1">
    <citation type="submission" date="2015-08" db="EMBL/GenBank/DDBJ databases">
        <title>Emmonsia species relationships and genome sequence.</title>
        <authorList>
            <person name="Cuomo C.A."/>
            <person name="Schwartz I.S."/>
            <person name="Kenyon C."/>
            <person name="De Hoog G.S."/>
            <person name="Govender N.P."/>
            <person name="Botha A."/>
            <person name="Moreno L."/>
            <person name="De Vries M."/>
            <person name="Munoz J.F."/>
            <person name="Stielow J.B."/>
        </authorList>
    </citation>
    <scope>NUCLEOTIDE SEQUENCE [LARGE SCALE GENOMIC DNA]</scope>
    <source>
        <strain evidence="10 11">EI222</strain>
    </source>
</reference>
<dbReference type="SUPFAM" id="SSF47571">
    <property type="entry name" value="Cloroperoxidase"/>
    <property type="match status" value="1"/>
</dbReference>
<evidence type="ECO:0000256" key="1">
    <source>
        <dbReference type="ARBA" id="ARBA00001970"/>
    </source>
</evidence>
<evidence type="ECO:0000256" key="6">
    <source>
        <dbReference type="ARBA" id="ARBA00023004"/>
    </source>
</evidence>
<keyword evidence="5" id="KW-0560">Oxidoreductase</keyword>
<keyword evidence="11" id="KW-1185">Reference proteome</keyword>
<evidence type="ECO:0000313" key="11">
    <source>
        <dbReference type="Proteomes" id="UP000242791"/>
    </source>
</evidence>
<evidence type="ECO:0000256" key="4">
    <source>
        <dbReference type="ARBA" id="ARBA00022723"/>
    </source>
</evidence>
<dbReference type="PROSITE" id="PS51405">
    <property type="entry name" value="HEME_HALOPEROXIDASE"/>
    <property type="match status" value="1"/>
</dbReference>
<feature type="chain" id="PRO_5012814637" description="Heme haloperoxidase family profile domain-containing protein" evidence="8">
    <location>
        <begin position="19"/>
        <end position="206"/>
    </location>
</feature>
<dbReference type="Proteomes" id="UP000242791">
    <property type="component" value="Unassembled WGS sequence"/>
</dbReference>
<keyword evidence="3" id="KW-0349">Heme</keyword>
<comment type="cofactor">
    <cofactor evidence="1">
        <name>heme b</name>
        <dbReference type="ChEBI" id="CHEBI:60344"/>
    </cofactor>
</comment>
<dbReference type="GO" id="GO:0004601">
    <property type="term" value="F:peroxidase activity"/>
    <property type="evidence" value="ECO:0007669"/>
    <property type="project" value="UniProtKB-KW"/>
</dbReference>
<protein>
    <recommendedName>
        <fullName evidence="9">Heme haloperoxidase family profile domain-containing protein</fullName>
    </recommendedName>
</protein>
<dbReference type="VEuPathDB" id="FungiDB:ACJ73_04473"/>
<evidence type="ECO:0000256" key="3">
    <source>
        <dbReference type="ARBA" id="ARBA00022617"/>
    </source>
</evidence>
<gene>
    <name evidence="10" type="ORF">ACJ73_04473</name>
</gene>
<dbReference type="GO" id="GO:0046872">
    <property type="term" value="F:metal ion binding"/>
    <property type="evidence" value="ECO:0007669"/>
    <property type="project" value="UniProtKB-KW"/>
</dbReference>
<dbReference type="Pfam" id="PF01328">
    <property type="entry name" value="Peroxidase_2"/>
    <property type="match status" value="1"/>
</dbReference>
<evidence type="ECO:0000256" key="5">
    <source>
        <dbReference type="ARBA" id="ARBA00023002"/>
    </source>
</evidence>
<dbReference type="Gene3D" id="1.10.489.10">
    <property type="entry name" value="Chloroperoxidase-like"/>
    <property type="match status" value="1"/>
</dbReference>
<dbReference type="EMBL" id="LGTZ01000621">
    <property type="protein sequence ID" value="OJD24164.1"/>
    <property type="molecule type" value="Genomic_DNA"/>
</dbReference>
<accession>A0A1J9R835</accession>
<evidence type="ECO:0000313" key="10">
    <source>
        <dbReference type="EMBL" id="OJD24164.1"/>
    </source>
</evidence>
<dbReference type="STRING" id="1658174.A0A1J9R835"/>
<feature type="non-terminal residue" evidence="10">
    <location>
        <position position="206"/>
    </location>
</feature>